<comment type="caution">
    <text evidence="1">The sequence shown here is derived from an EMBL/GenBank/DDBJ whole genome shotgun (WGS) entry which is preliminary data.</text>
</comment>
<dbReference type="Proteomes" id="UP001159364">
    <property type="component" value="Linkage Group LG03"/>
</dbReference>
<protein>
    <submittedName>
        <fullName evidence="1">Uncharacterized protein</fullName>
    </submittedName>
</protein>
<dbReference type="AlphaFoldDB" id="A0AAV8TWV9"/>
<keyword evidence="2" id="KW-1185">Reference proteome</keyword>
<evidence type="ECO:0000313" key="2">
    <source>
        <dbReference type="Proteomes" id="UP001159364"/>
    </source>
</evidence>
<sequence length="99" mass="11546">MSCLAGSLARSLGFVVHLQFNSLNFPLKRFHIDTDQHDKKPKRFILLLKTKPHYLINTFLVVPDPLLVRRFLLGRFRFANPIFEIEAERVRCVSVFCTS</sequence>
<organism evidence="1 2">
    <name type="scientific">Erythroxylum novogranatense</name>
    <dbReference type="NCBI Taxonomy" id="1862640"/>
    <lineage>
        <taxon>Eukaryota</taxon>
        <taxon>Viridiplantae</taxon>
        <taxon>Streptophyta</taxon>
        <taxon>Embryophyta</taxon>
        <taxon>Tracheophyta</taxon>
        <taxon>Spermatophyta</taxon>
        <taxon>Magnoliopsida</taxon>
        <taxon>eudicotyledons</taxon>
        <taxon>Gunneridae</taxon>
        <taxon>Pentapetalae</taxon>
        <taxon>rosids</taxon>
        <taxon>fabids</taxon>
        <taxon>Malpighiales</taxon>
        <taxon>Erythroxylaceae</taxon>
        <taxon>Erythroxylum</taxon>
    </lineage>
</organism>
<reference evidence="1 2" key="1">
    <citation type="submission" date="2021-09" db="EMBL/GenBank/DDBJ databases">
        <title>Genomic insights and catalytic innovation underlie evolution of tropane alkaloids biosynthesis.</title>
        <authorList>
            <person name="Wang Y.-J."/>
            <person name="Tian T."/>
            <person name="Huang J.-P."/>
            <person name="Huang S.-X."/>
        </authorList>
    </citation>
    <scope>NUCLEOTIDE SEQUENCE [LARGE SCALE GENOMIC DNA]</scope>
    <source>
        <strain evidence="1">KIB-2018</strain>
        <tissue evidence="1">Leaf</tissue>
    </source>
</reference>
<gene>
    <name evidence="1" type="ORF">K2173_018094</name>
</gene>
<proteinExistence type="predicted"/>
<dbReference type="EMBL" id="JAIWQS010000003">
    <property type="protein sequence ID" value="KAJ8770603.1"/>
    <property type="molecule type" value="Genomic_DNA"/>
</dbReference>
<evidence type="ECO:0000313" key="1">
    <source>
        <dbReference type="EMBL" id="KAJ8770603.1"/>
    </source>
</evidence>
<name>A0AAV8TWV9_9ROSI</name>
<accession>A0AAV8TWV9</accession>